<dbReference type="GO" id="GO:0005739">
    <property type="term" value="C:mitochondrion"/>
    <property type="evidence" value="ECO:0007669"/>
    <property type="project" value="TreeGrafter"/>
</dbReference>
<dbReference type="Pfam" id="PF02629">
    <property type="entry name" value="CoA_binding"/>
    <property type="match status" value="1"/>
</dbReference>
<sequence length="348" mass="36858">MSASRLRTVAKLAAEGVSKGAFSYSAHTSPYEKTIQNLKINEHSRVIYQDTIAYGTKVLGGVTLNPDKETHLDLPLFGSVKDAAKELKPDVSAVFIRGALAADAIIDAIEAEIPLIVSVAEHVPAHHMLRVHEVLRTQSKSRLVGPNGPGIIAPEQCRVGIMPYLQYKRGRIGIVSRSGTLSYEAVGATTELGLGQSLVIGVGGDLTPGTNFTDALKVFFEHEETEGIIMIGEIGGEAELEAADLIAEYRRNTSNPKPIVGMIAGQSAPKGKVMGHAGAVLRSVVDVPASVKMKALEEAGVTVVGHAGALGQEIADLLNGKPLPQVMPKVKPKVDINEAIQSGRRAFD</sequence>
<dbReference type="GO" id="GO:0000166">
    <property type="term" value="F:nucleotide binding"/>
    <property type="evidence" value="ECO:0007669"/>
    <property type="project" value="UniProtKB-KW"/>
</dbReference>
<dbReference type="SUPFAM" id="SSF51735">
    <property type="entry name" value="NAD(P)-binding Rossmann-fold domains"/>
    <property type="match status" value="1"/>
</dbReference>
<evidence type="ECO:0000313" key="4">
    <source>
        <dbReference type="Proteomes" id="UP001152130"/>
    </source>
</evidence>
<organism evidence="3 4">
    <name type="scientific">Fusarium irregulare</name>
    <dbReference type="NCBI Taxonomy" id="2494466"/>
    <lineage>
        <taxon>Eukaryota</taxon>
        <taxon>Fungi</taxon>
        <taxon>Dikarya</taxon>
        <taxon>Ascomycota</taxon>
        <taxon>Pezizomycotina</taxon>
        <taxon>Sordariomycetes</taxon>
        <taxon>Hypocreomycetidae</taxon>
        <taxon>Hypocreales</taxon>
        <taxon>Nectriaceae</taxon>
        <taxon>Fusarium</taxon>
        <taxon>Fusarium incarnatum-equiseti species complex</taxon>
    </lineage>
</organism>
<dbReference type="Gene3D" id="3.40.50.261">
    <property type="entry name" value="Succinyl-CoA synthetase domains"/>
    <property type="match status" value="1"/>
</dbReference>
<dbReference type="Pfam" id="PF00549">
    <property type="entry name" value="Ligase_CoA"/>
    <property type="match status" value="1"/>
</dbReference>
<proteinExistence type="predicted"/>
<dbReference type="GO" id="GO:0004775">
    <property type="term" value="F:succinate-CoA ligase (ADP-forming) activity"/>
    <property type="evidence" value="ECO:0007669"/>
    <property type="project" value="TreeGrafter"/>
</dbReference>
<dbReference type="PANTHER" id="PTHR11117:SF6">
    <property type="entry name" value="SYNTHETASE SUBUNIT ALPHA, PUTATIVE (AFU_ORTHOLOGUE AFUA_1G10830)-RELATED"/>
    <property type="match status" value="1"/>
</dbReference>
<dbReference type="InterPro" id="IPR033847">
    <property type="entry name" value="Citrt_syn/SCS-alpha_CS"/>
</dbReference>
<dbReference type="InterPro" id="IPR003781">
    <property type="entry name" value="CoA-bd"/>
</dbReference>
<dbReference type="Proteomes" id="UP001152130">
    <property type="component" value="Unassembled WGS sequence"/>
</dbReference>
<name>A0A9W8UFT5_9HYPO</name>
<keyword evidence="1" id="KW-0547">Nucleotide-binding</keyword>
<dbReference type="GO" id="GO:0009361">
    <property type="term" value="C:succinate-CoA ligase complex (ADP-forming)"/>
    <property type="evidence" value="ECO:0007669"/>
    <property type="project" value="TreeGrafter"/>
</dbReference>
<dbReference type="EMBL" id="JAPDHF010000001">
    <property type="protein sequence ID" value="KAJ4023813.1"/>
    <property type="molecule type" value="Genomic_DNA"/>
</dbReference>
<dbReference type="InterPro" id="IPR005811">
    <property type="entry name" value="SUCC_ACL_C"/>
</dbReference>
<evidence type="ECO:0000256" key="1">
    <source>
        <dbReference type="ARBA" id="ARBA00022741"/>
    </source>
</evidence>
<protein>
    <recommendedName>
        <fullName evidence="2">CoA-binding domain-containing protein</fullName>
    </recommendedName>
</protein>
<evidence type="ECO:0000313" key="3">
    <source>
        <dbReference type="EMBL" id="KAJ4023813.1"/>
    </source>
</evidence>
<dbReference type="SUPFAM" id="SSF52210">
    <property type="entry name" value="Succinyl-CoA synthetase domains"/>
    <property type="match status" value="1"/>
</dbReference>
<feature type="domain" description="CoA-binding" evidence="2">
    <location>
        <begin position="35"/>
        <end position="123"/>
    </location>
</feature>
<dbReference type="PRINTS" id="PR01798">
    <property type="entry name" value="SCOASYNTHASE"/>
</dbReference>
<keyword evidence="4" id="KW-1185">Reference proteome</keyword>
<dbReference type="SMART" id="SM00881">
    <property type="entry name" value="CoA_binding"/>
    <property type="match status" value="1"/>
</dbReference>
<dbReference type="AlphaFoldDB" id="A0A9W8UFT5"/>
<dbReference type="InterPro" id="IPR036291">
    <property type="entry name" value="NAD(P)-bd_dom_sf"/>
</dbReference>
<accession>A0A9W8UFT5</accession>
<dbReference type="GO" id="GO:0006099">
    <property type="term" value="P:tricarboxylic acid cycle"/>
    <property type="evidence" value="ECO:0007669"/>
    <property type="project" value="TreeGrafter"/>
</dbReference>
<dbReference type="Gene3D" id="3.40.50.720">
    <property type="entry name" value="NAD(P)-binding Rossmann-like Domain"/>
    <property type="match status" value="1"/>
</dbReference>
<gene>
    <name evidence="3" type="ORF">NW766_000036</name>
</gene>
<dbReference type="PANTHER" id="PTHR11117">
    <property type="entry name" value="SUCCINYL-COA LIGASE SUBUNIT ALPHA"/>
    <property type="match status" value="1"/>
</dbReference>
<dbReference type="PROSITE" id="PS01216">
    <property type="entry name" value="SUCCINYL_COA_LIG_1"/>
    <property type="match status" value="1"/>
</dbReference>
<dbReference type="GO" id="GO:0004776">
    <property type="term" value="F:succinate-CoA ligase (GDP-forming) activity"/>
    <property type="evidence" value="ECO:0007669"/>
    <property type="project" value="TreeGrafter"/>
</dbReference>
<comment type="caution">
    <text evidence="3">The sequence shown here is derived from an EMBL/GenBank/DDBJ whole genome shotgun (WGS) entry which is preliminary data.</text>
</comment>
<reference evidence="3" key="1">
    <citation type="submission" date="2022-10" db="EMBL/GenBank/DDBJ databases">
        <title>Fusarium specimens isolated from Avocado Roots.</title>
        <authorList>
            <person name="Stajich J."/>
            <person name="Roper C."/>
            <person name="Heimlech-Rivalta G."/>
        </authorList>
    </citation>
    <scope>NUCLEOTIDE SEQUENCE</scope>
    <source>
        <strain evidence="3">CF00143</strain>
    </source>
</reference>
<evidence type="ECO:0000259" key="2">
    <source>
        <dbReference type="SMART" id="SM00881"/>
    </source>
</evidence>
<dbReference type="InterPro" id="IPR016102">
    <property type="entry name" value="Succinyl-CoA_synth-like"/>
</dbReference>